<feature type="transmembrane region" description="Helical" evidence="2">
    <location>
        <begin position="203"/>
        <end position="226"/>
    </location>
</feature>
<feature type="region of interest" description="Disordered" evidence="1">
    <location>
        <begin position="1"/>
        <end position="24"/>
    </location>
</feature>
<keyword evidence="2" id="KW-1133">Transmembrane helix</keyword>
<feature type="transmembrane region" description="Helical" evidence="2">
    <location>
        <begin position="377"/>
        <end position="404"/>
    </location>
</feature>
<reference evidence="3" key="1">
    <citation type="submission" date="2021-03" db="EMBL/GenBank/DDBJ databases">
        <authorList>
            <person name="Tagirdzhanova G."/>
        </authorList>
    </citation>
    <scope>NUCLEOTIDE SEQUENCE</scope>
</reference>
<protein>
    <recommendedName>
        <fullName evidence="5">Integral membrane protein</fullName>
    </recommendedName>
</protein>
<dbReference type="AlphaFoldDB" id="A0A8H3EH51"/>
<keyword evidence="2" id="KW-0812">Transmembrane</keyword>
<organism evidence="3 4">
    <name type="scientific">Gomphillus americanus</name>
    <dbReference type="NCBI Taxonomy" id="1940652"/>
    <lineage>
        <taxon>Eukaryota</taxon>
        <taxon>Fungi</taxon>
        <taxon>Dikarya</taxon>
        <taxon>Ascomycota</taxon>
        <taxon>Pezizomycotina</taxon>
        <taxon>Lecanoromycetes</taxon>
        <taxon>OSLEUM clade</taxon>
        <taxon>Ostropomycetidae</taxon>
        <taxon>Ostropales</taxon>
        <taxon>Graphidaceae</taxon>
        <taxon>Gomphilloideae</taxon>
        <taxon>Gomphillus</taxon>
    </lineage>
</organism>
<keyword evidence="2" id="KW-0472">Membrane</keyword>
<sequence>MARNTIFHTSTREPFHNDPTMELDSRHTRGAFSFLNPTHARLNPTAKHLSSLKTPSDETSEEEEHHPTTTQSHSSEERQPSESHLSPFEKKQKEKQQLQQQPATAVAYQWRSRDNRKGRHTLVVTPPSSSSTEEAKYLAPPSTSTLRAVAHGILRMFVYYPYWDVSWWVAVMFTLGSVVWVFNAFFVWLPLADPATEFPNESVVAGGWTAFIGATIFELGSILLMIEAVNENRSGCFGWALEQVLDDEKARWSISASPSSQHCTHHHTNRKNFVSNNATESSSKTTWQWLPTWHDLHTHYLHELGFLACLFQYLGATIFWISGFTALPQIQSLLPTQSAINGAYWIPQIIGGSGFIISSFCFMLETQPKWYIPSWRVLGWWIGLWNLVGALGFTLCGALGLVFASPDAQYQANLATFWGSWAFLIGSVLQWYESLDTHPVEVQKVQTGQKGGGGGDDDDDDDVGVERGGKQQMME</sequence>
<evidence type="ECO:0000256" key="1">
    <source>
        <dbReference type="SAM" id="MobiDB-lite"/>
    </source>
</evidence>
<name>A0A8H3EH51_9LECA</name>
<feature type="transmembrane region" description="Helical" evidence="2">
    <location>
        <begin position="165"/>
        <end position="191"/>
    </location>
</feature>
<evidence type="ECO:0000313" key="4">
    <source>
        <dbReference type="Proteomes" id="UP000664169"/>
    </source>
</evidence>
<evidence type="ECO:0000313" key="3">
    <source>
        <dbReference type="EMBL" id="CAF9905535.1"/>
    </source>
</evidence>
<evidence type="ECO:0008006" key="5">
    <source>
        <dbReference type="Google" id="ProtNLM"/>
    </source>
</evidence>
<keyword evidence="4" id="KW-1185">Reference proteome</keyword>
<feature type="region of interest" description="Disordered" evidence="1">
    <location>
        <begin position="37"/>
        <end position="106"/>
    </location>
</feature>
<feature type="transmembrane region" description="Helical" evidence="2">
    <location>
        <begin position="410"/>
        <end position="429"/>
    </location>
</feature>
<dbReference type="Proteomes" id="UP000664169">
    <property type="component" value="Unassembled WGS sequence"/>
</dbReference>
<proteinExistence type="predicted"/>
<dbReference type="OrthoDB" id="2603at2759"/>
<dbReference type="EMBL" id="CAJPDQ010000002">
    <property type="protein sequence ID" value="CAF9905535.1"/>
    <property type="molecule type" value="Genomic_DNA"/>
</dbReference>
<feature type="transmembrane region" description="Helical" evidence="2">
    <location>
        <begin position="344"/>
        <end position="365"/>
    </location>
</feature>
<gene>
    <name evidence="3" type="ORF">GOMPHAMPRED_003247</name>
</gene>
<comment type="caution">
    <text evidence="3">The sequence shown here is derived from an EMBL/GenBank/DDBJ whole genome shotgun (WGS) entry which is preliminary data.</text>
</comment>
<feature type="region of interest" description="Disordered" evidence="1">
    <location>
        <begin position="444"/>
        <end position="475"/>
    </location>
</feature>
<feature type="compositionally biased region" description="Basic and acidic residues" evidence="1">
    <location>
        <begin position="74"/>
        <end position="96"/>
    </location>
</feature>
<accession>A0A8H3EH51</accession>
<feature type="transmembrane region" description="Helical" evidence="2">
    <location>
        <begin position="304"/>
        <end position="324"/>
    </location>
</feature>
<evidence type="ECO:0000256" key="2">
    <source>
        <dbReference type="SAM" id="Phobius"/>
    </source>
</evidence>